<sequence length="169" mass="19047">MRPQDIVILLKLIIDADQEIRIKDLSSKLFISGSEISESLNRSAIARLIDPATRVVNKEAFLKFLEYGLPYVFPAQLGPVMQGLFTAHSESSLYLSFSSEEKLVWADEFGKERGQSILPLYPTVSKAVRKDRLLYKLLALCDIIRIGDAADKNKAVWQLREICHARGPV</sequence>
<organism evidence="1 2">
    <name type="scientific">Daejeonella rubra</name>
    <dbReference type="NCBI Taxonomy" id="990371"/>
    <lineage>
        <taxon>Bacteria</taxon>
        <taxon>Pseudomonadati</taxon>
        <taxon>Bacteroidota</taxon>
        <taxon>Sphingobacteriia</taxon>
        <taxon>Sphingobacteriales</taxon>
        <taxon>Sphingobacteriaceae</taxon>
        <taxon>Daejeonella</taxon>
    </lineage>
</organism>
<dbReference type="Proteomes" id="UP000199226">
    <property type="component" value="Unassembled WGS sequence"/>
</dbReference>
<dbReference type="AlphaFoldDB" id="A0A1G9RI39"/>
<protein>
    <submittedName>
        <fullName evidence="1">Uncharacterized protein</fullName>
    </submittedName>
</protein>
<accession>A0A1G9RI39</accession>
<keyword evidence="2" id="KW-1185">Reference proteome</keyword>
<reference evidence="2" key="1">
    <citation type="submission" date="2016-10" db="EMBL/GenBank/DDBJ databases">
        <authorList>
            <person name="Varghese N."/>
            <person name="Submissions S."/>
        </authorList>
    </citation>
    <scope>NUCLEOTIDE SEQUENCE [LARGE SCALE GENOMIC DNA]</scope>
    <source>
        <strain evidence="2">DSM 24536</strain>
    </source>
</reference>
<dbReference type="STRING" id="990371.SAMN05421813_1083"/>
<evidence type="ECO:0000313" key="2">
    <source>
        <dbReference type="Proteomes" id="UP000199226"/>
    </source>
</evidence>
<evidence type="ECO:0000313" key="1">
    <source>
        <dbReference type="EMBL" id="SDM22115.1"/>
    </source>
</evidence>
<name>A0A1G9RI39_9SPHI</name>
<gene>
    <name evidence="1" type="ORF">SAMN05421813_1083</name>
</gene>
<dbReference type="EMBL" id="FNHH01000008">
    <property type="protein sequence ID" value="SDM22115.1"/>
    <property type="molecule type" value="Genomic_DNA"/>
</dbReference>
<proteinExistence type="predicted"/>